<protein>
    <submittedName>
        <fullName evidence="7">Efflux pump periplasmic linker BepF</fullName>
    </submittedName>
</protein>
<proteinExistence type="inferred from homology"/>
<dbReference type="InterPro" id="IPR058792">
    <property type="entry name" value="Beta-barrel_RND_2"/>
</dbReference>
<evidence type="ECO:0000313" key="8">
    <source>
        <dbReference type="Proteomes" id="UP000425916"/>
    </source>
</evidence>
<sequence>MASKVRLIGLLGKGVTFFLIGLVIYAGGRLTYNRVAALRTPPPAREEVGLPVKTVHVTSGPIEETLTYVGTVRSDHEVFLAAKITATILKQDAREGDFVRAGTPLVILDDRELVARTNTLQQKVASAKTNVAYWQKEVSRNKSLYEQGVIPAKQYEDARHALEQAEANLKEAEAMLEEAQVTLNNTTLNTPVDGVVTDVSGYAGDLAIPGKPLVTIADVNRLKVEVKLAEVELPKVQVGTKVMLQMRTGSVKPIISQISKIHPAADPVSRTTIVEIPLPGEVSKELRPGNSMDAKFILKQKKEAILVPRQAVMEDGGKAFVFAVIEGKVQRREIKKGITNNDYIEALDGVEKNTVVATTNLTELYDGRTVYLYDGGQEQ</sequence>
<evidence type="ECO:0000313" key="7">
    <source>
        <dbReference type="EMBL" id="QGP91731.1"/>
    </source>
</evidence>
<evidence type="ECO:0000259" key="4">
    <source>
        <dbReference type="Pfam" id="PF25876"/>
    </source>
</evidence>
<dbReference type="Pfam" id="PF25989">
    <property type="entry name" value="YknX_C"/>
    <property type="match status" value="1"/>
</dbReference>
<dbReference type="Gene3D" id="1.10.287.470">
    <property type="entry name" value="Helix hairpin bin"/>
    <property type="match status" value="1"/>
</dbReference>
<dbReference type="SUPFAM" id="SSF111369">
    <property type="entry name" value="HlyD-like secretion proteins"/>
    <property type="match status" value="1"/>
</dbReference>
<evidence type="ECO:0000259" key="6">
    <source>
        <dbReference type="Pfam" id="PF25989"/>
    </source>
</evidence>
<feature type="coiled-coil region" evidence="2">
    <location>
        <begin position="152"/>
        <end position="189"/>
    </location>
</feature>
<dbReference type="Gene3D" id="2.40.30.170">
    <property type="match status" value="1"/>
</dbReference>
<keyword evidence="8" id="KW-1185">Reference proteome</keyword>
<dbReference type="Proteomes" id="UP000425916">
    <property type="component" value="Chromosome"/>
</dbReference>
<dbReference type="EMBL" id="CP046244">
    <property type="protein sequence ID" value="QGP91731.1"/>
    <property type="molecule type" value="Genomic_DNA"/>
</dbReference>
<dbReference type="InterPro" id="IPR006143">
    <property type="entry name" value="RND_pump_MFP"/>
</dbReference>
<gene>
    <name evidence="7" type="primary">bepF</name>
    <name evidence="7" type="ORF">MGLY_10730</name>
</gene>
<organism evidence="7 8">
    <name type="scientific">Neomoorella glycerini</name>
    <dbReference type="NCBI Taxonomy" id="55779"/>
    <lineage>
        <taxon>Bacteria</taxon>
        <taxon>Bacillati</taxon>
        <taxon>Bacillota</taxon>
        <taxon>Clostridia</taxon>
        <taxon>Neomoorellales</taxon>
        <taxon>Neomoorellaceae</taxon>
        <taxon>Neomoorella</taxon>
    </lineage>
</organism>
<evidence type="ECO:0000256" key="1">
    <source>
        <dbReference type="ARBA" id="ARBA00009477"/>
    </source>
</evidence>
<keyword evidence="3" id="KW-1133">Transmembrane helix</keyword>
<dbReference type="InterPro" id="IPR058637">
    <property type="entry name" value="YknX-like_C"/>
</dbReference>
<evidence type="ECO:0000256" key="3">
    <source>
        <dbReference type="SAM" id="Phobius"/>
    </source>
</evidence>
<keyword evidence="3" id="KW-0472">Membrane</keyword>
<dbReference type="GO" id="GO:1990281">
    <property type="term" value="C:efflux pump complex"/>
    <property type="evidence" value="ECO:0007669"/>
    <property type="project" value="TreeGrafter"/>
</dbReference>
<accession>A0A6I5ZQD5</accession>
<dbReference type="InterPro" id="IPR058624">
    <property type="entry name" value="MdtA-like_HH"/>
</dbReference>
<keyword evidence="3" id="KW-0812">Transmembrane</keyword>
<dbReference type="Pfam" id="PF25876">
    <property type="entry name" value="HH_MFP_RND"/>
    <property type="match status" value="1"/>
</dbReference>
<dbReference type="Gene3D" id="2.40.420.20">
    <property type="match status" value="1"/>
</dbReference>
<evidence type="ECO:0000256" key="2">
    <source>
        <dbReference type="SAM" id="Coils"/>
    </source>
</evidence>
<keyword evidence="2" id="KW-0175">Coiled coil</keyword>
<name>A0A6I5ZQD5_9FIRM</name>
<feature type="domain" description="YknX-like C-terminal permuted SH3-like" evidence="6">
    <location>
        <begin position="305"/>
        <end position="370"/>
    </location>
</feature>
<feature type="domain" description="Multidrug resistance protein MdtA-like alpha-helical hairpin" evidence="4">
    <location>
        <begin position="119"/>
        <end position="185"/>
    </location>
</feature>
<dbReference type="Gene3D" id="2.40.50.100">
    <property type="match status" value="1"/>
</dbReference>
<dbReference type="PANTHER" id="PTHR30469">
    <property type="entry name" value="MULTIDRUG RESISTANCE PROTEIN MDTA"/>
    <property type="match status" value="1"/>
</dbReference>
<dbReference type="AlphaFoldDB" id="A0A6I5ZQD5"/>
<reference evidence="7 8" key="1">
    <citation type="submission" date="2019-11" db="EMBL/GenBank/DDBJ databases">
        <title>Genome sequence of Moorella glycerini DSM11254.</title>
        <authorList>
            <person name="Poehlein A."/>
            <person name="Boeer T."/>
            <person name="Daniel R."/>
        </authorList>
    </citation>
    <scope>NUCLEOTIDE SEQUENCE [LARGE SCALE GENOMIC DNA]</scope>
    <source>
        <strain evidence="7 8">DSM 11254</strain>
    </source>
</reference>
<dbReference type="RefSeq" id="WP_170290931.1">
    <property type="nucleotide sequence ID" value="NZ_CP046244.1"/>
</dbReference>
<comment type="similarity">
    <text evidence="1">Belongs to the membrane fusion protein (MFP) (TC 8.A.1) family.</text>
</comment>
<dbReference type="Pfam" id="PF25954">
    <property type="entry name" value="Beta-barrel_RND_2"/>
    <property type="match status" value="1"/>
</dbReference>
<evidence type="ECO:0000259" key="5">
    <source>
        <dbReference type="Pfam" id="PF25954"/>
    </source>
</evidence>
<dbReference type="PANTHER" id="PTHR30469:SF15">
    <property type="entry name" value="HLYD FAMILY OF SECRETION PROTEINS"/>
    <property type="match status" value="1"/>
</dbReference>
<feature type="domain" description="CusB-like beta-barrel" evidence="5">
    <location>
        <begin position="224"/>
        <end position="296"/>
    </location>
</feature>
<dbReference type="GO" id="GO:0015562">
    <property type="term" value="F:efflux transmembrane transporter activity"/>
    <property type="evidence" value="ECO:0007669"/>
    <property type="project" value="TreeGrafter"/>
</dbReference>
<feature type="transmembrane region" description="Helical" evidence="3">
    <location>
        <begin position="7"/>
        <end position="28"/>
    </location>
</feature>
<dbReference type="NCBIfam" id="TIGR01730">
    <property type="entry name" value="RND_mfp"/>
    <property type="match status" value="1"/>
</dbReference>